<keyword evidence="5" id="KW-0631">Potassium channel</keyword>
<dbReference type="PANTHER" id="PTHR11537:SF254">
    <property type="entry name" value="POTASSIUM VOLTAGE-GATED CHANNEL PROTEIN SHAB"/>
    <property type="match status" value="1"/>
</dbReference>
<dbReference type="PANTHER" id="PTHR11537">
    <property type="entry name" value="VOLTAGE-GATED POTASSIUM CHANNEL"/>
    <property type="match status" value="1"/>
</dbReference>
<organism evidence="15 16">
    <name type="scientific">Prorocentrum cordatum</name>
    <dbReference type="NCBI Taxonomy" id="2364126"/>
    <lineage>
        <taxon>Eukaryota</taxon>
        <taxon>Sar</taxon>
        <taxon>Alveolata</taxon>
        <taxon>Dinophyceae</taxon>
        <taxon>Prorocentrales</taxon>
        <taxon>Prorocentraceae</taxon>
        <taxon>Prorocentrum</taxon>
    </lineage>
</organism>
<dbReference type="SMART" id="SM00054">
    <property type="entry name" value="EFh"/>
    <property type="match status" value="2"/>
</dbReference>
<dbReference type="Proteomes" id="UP001189429">
    <property type="component" value="Unassembled WGS sequence"/>
</dbReference>
<evidence type="ECO:0000313" key="15">
    <source>
        <dbReference type="EMBL" id="CAK0896014.1"/>
    </source>
</evidence>
<keyword evidence="8 13" id="KW-1133">Transmembrane helix</keyword>
<dbReference type="Gene3D" id="1.10.287.70">
    <property type="match status" value="1"/>
</dbReference>
<feature type="compositionally biased region" description="Low complexity" evidence="12">
    <location>
        <begin position="12"/>
        <end position="47"/>
    </location>
</feature>
<dbReference type="Pfam" id="PF13499">
    <property type="entry name" value="EF-hand_7"/>
    <property type="match status" value="1"/>
</dbReference>
<sequence length="674" mass="74087">MFLSPAAAPEPRASMRSEVSSASAAAAARAHASGAARARPSLARAPSVGRAPTSAGAQFEISKGRENAVILQRLAVLDDKVDKMTAMLVQTLRVSEIGHMHGTHRRPSPASVSNDGTVGADDGALAPLPASPSTSPSRRACQAPPGQVGELEDGVLPGEPDRTDEDARPQPPARPRPDPPPTIVTVPRPPRMRRQLSSASVASRLTRRSASSGSCSALGRSSEKEGDLIDPLDSQALGVKRTSSFIKRASAMFERRSRKADWWWNVLSSDATVSARIWARGWCTFVCLCTLLTLSQSWGSSRPVVGPTVSALEVLAESVFLLELSARFVTCPDKSSFAWSFFNIVDLISVCPLVLRAATRFEPPVRMDPSSAIRFILMFFVPTFRLMKILSKQQLQLQIFQSVVDKVRESMVFLGFVGVTIAITAASLLYLVEPEDNIESYPHACWLTVVSMTTLGYGDVYPVSDWGRLILSFLMVFSAAYMAMPIGVLGNAFSSVWQDRDLILLVERTKRTLAEWGYTVNDLPLLFERYDSDDDGELDLADFFHMMQDLQVNLRDERLVDLFEIFDKDRGGTVDDKEFMHVVFPRAWHAWIHKEQEKELSSDTKQTSPEQADGQPTASSDVLRVFDAPHPSNSVAKAMQGARQPSKTNETEIFRADALVDKSYTQSGVHEVWA</sequence>
<reference evidence="15" key="1">
    <citation type="submission" date="2023-10" db="EMBL/GenBank/DDBJ databases">
        <authorList>
            <person name="Chen Y."/>
            <person name="Shah S."/>
            <person name="Dougan E. K."/>
            <person name="Thang M."/>
            <person name="Chan C."/>
        </authorList>
    </citation>
    <scope>NUCLEOTIDE SEQUENCE [LARGE SCALE GENOMIC DNA]</scope>
</reference>
<evidence type="ECO:0000256" key="4">
    <source>
        <dbReference type="ARBA" id="ARBA00022692"/>
    </source>
</evidence>
<evidence type="ECO:0000256" key="8">
    <source>
        <dbReference type="ARBA" id="ARBA00022989"/>
    </source>
</evidence>
<proteinExistence type="predicted"/>
<dbReference type="InterPro" id="IPR002048">
    <property type="entry name" value="EF_hand_dom"/>
</dbReference>
<feature type="compositionally biased region" description="Basic and acidic residues" evidence="12">
    <location>
        <begin position="159"/>
        <end position="168"/>
    </location>
</feature>
<keyword evidence="9" id="KW-0406">Ion transport</keyword>
<keyword evidence="16" id="KW-1185">Reference proteome</keyword>
<dbReference type="PRINTS" id="PR00169">
    <property type="entry name" value="KCHANNEL"/>
</dbReference>
<keyword evidence="7" id="KW-0630">Potassium</keyword>
<dbReference type="InterPro" id="IPR028325">
    <property type="entry name" value="VG_K_chnl"/>
</dbReference>
<dbReference type="Pfam" id="PF00520">
    <property type="entry name" value="Ion_trans"/>
    <property type="match status" value="1"/>
</dbReference>
<feature type="compositionally biased region" description="Polar residues" evidence="12">
    <location>
        <begin position="603"/>
        <end position="619"/>
    </location>
</feature>
<keyword evidence="11" id="KW-0407">Ion channel</keyword>
<keyword evidence="6" id="KW-0106">Calcium</keyword>
<dbReference type="InterPro" id="IPR005821">
    <property type="entry name" value="Ion_trans_dom"/>
</dbReference>
<evidence type="ECO:0000256" key="12">
    <source>
        <dbReference type="SAM" id="MobiDB-lite"/>
    </source>
</evidence>
<dbReference type="InterPro" id="IPR018247">
    <property type="entry name" value="EF_Hand_1_Ca_BS"/>
</dbReference>
<dbReference type="PROSITE" id="PS00018">
    <property type="entry name" value="EF_HAND_1"/>
    <property type="match status" value="2"/>
</dbReference>
<dbReference type="PROSITE" id="PS50222">
    <property type="entry name" value="EF_HAND_2"/>
    <property type="match status" value="2"/>
</dbReference>
<evidence type="ECO:0000256" key="13">
    <source>
        <dbReference type="SAM" id="Phobius"/>
    </source>
</evidence>
<evidence type="ECO:0000256" key="10">
    <source>
        <dbReference type="ARBA" id="ARBA00023136"/>
    </source>
</evidence>
<evidence type="ECO:0000256" key="7">
    <source>
        <dbReference type="ARBA" id="ARBA00022958"/>
    </source>
</evidence>
<feature type="region of interest" description="Disordered" evidence="12">
    <location>
        <begin position="598"/>
        <end position="619"/>
    </location>
</feature>
<protein>
    <recommendedName>
        <fullName evidence="14">EF-hand domain-containing protein</fullName>
    </recommendedName>
</protein>
<evidence type="ECO:0000256" key="2">
    <source>
        <dbReference type="ARBA" id="ARBA00022448"/>
    </source>
</evidence>
<keyword evidence="3" id="KW-0633">Potassium transport</keyword>
<evidence type="ECO:0000256" key="6">
    <source>
        <dbReference type="ARBA" id="ARBA00022837"/>
    </source>
</evidence>
<feature type="compositionally biased region" description="Pro residues" evidence="12">
    <location>
        <begin position="169"/>
        <end position="182"/>
    </location>
</feature>
<evidence type="ECO:0000256" key="5">
    <source>
        <dbReference type="ARBA" id="ARBA00022826"/>
    </source>
</evidence>
<keyword evidence="10 13" id="KW-0472">Membrane</keyword>
<keyword evidence="4 13" id="KW-0812">Transmembrane</keyword>
<evidence type="ECO:0000256" key="1">
    <source>
        <dbReference type="ARBA" id="ARBA00004141"/>
    </source>
</evidence>
<accession>A0ABN9XAU0</accession>
<feature type="region of interest" description="Disordered" evidence="12">
    <location>
        <begin position="1"/>
        <end position="54"/>
    </location>
</feature>
<dbReference type="Gene3D" id="1.10.238.10">
    <property type="entry name" value="EF-hand"/>
    <property type="match status" value="1"/>
</dbReference>
<evidence type="ECO:0000256" key="3">
    <source>
        <dbReference type="ARBA" id="ARBA00022538"/>
    </source>
</evidence>
<name>A0ABN9XAU0_9DINO</name>
<feature type="compositionally biased region" description="Low complexity" evidence="12">
    <location>
        <begin position="208"/>
        <end position="220"/>
    </location>
</feature>
<evidence type="ECO:0000313" key="16">
    <source>
        <dbReference type="Proteomes" id="UP001189429"/>
    </source>
</evidence>
<comment type="caution">
    <text evidence="15">The sequence shown here is derived from an EMBL/GenBank/DDBJ whole genome shotgun (WGS) entry which is preliminary data.</text>
</comment>
<feature type="region of interest" description="Disordered" evidence="12">
    <location>
        <begin position="99"/>
        <end position="229"/>
    </location>
</feature>
<evidence type="ECO:0000259" key="14">
    <source>
        <dbReference type="PROSITE" id="PS50222"/>
    </source>
</evidence>
<dbReference type="SUPFAM" id="SSF81324">
    <property type="entry name" value="Voltage-gated potassium channels"/>
    <property type="match status" value="1"/>
</dbReference>
<dbReference type="EMBL" id="CAUYUJ010020126">
    <property type="protein sequence ID" value="CAK0896014.1"/>
    <property type="molecule type" value="Genomic_DNA"/>
</dbReference>
<feature type="domain" description="EF-hand" evidence="14">
    <location>
        <begin position="518"/>
        <end position="553"/>
    </location>
</feature>
<feature type="domain" description="EF-hand" evidence="14">
    <location>
        <begin position="554"/>
        <end position="589"/>
    </location>
</feature>
<dbReference type="SUPFAM" id="SSF47473">
    <property type="entry name" value="EF-hand"/>
    <property type="match status" value="1"/>
</dbReference>
<comment type="subcellular location">
    <subcellularLocation>
        <location evidence="1">Membrane</location>
        <topology evidence="1">Multi-pass membrane protein</topology>
    </subcellularLocation>
</comment>
<feature type="transmembrane region" description="Helical" evidence="13">
    <location>
        <begin position="411"/>
        <end position="432"/>
    </location>
</feature>
<keyword evidence="2" id="KW-0813">Transport</keyword>
<dbReference type="InterPro" id="IPR011992">
    <property type="entry name" value="EF-hand-dom_pair"/>
</dbReference>
<gene>
    <name evidence="15" type="ORF">PCOR1329_LOCUS74603</name>
</gene>
<feature type="transmembrane region" description="Helical" evidence="13">
    <location>
        <begin position="469"/>
        <end position="493"/>
    </location>
</feature>
<evidence type="ECO:0000256" key="11">
    <source>
        <dbReference type="ARBA" id="ARBA00023303"/>
    </source>
</evidence>
<feature type="transmembrane region" description="Helical" evidence="13">
    <location>
        <begin position="371"/>
        <end position="391"/>
    </location>
</feature>
<dbReference type="CDD" id="cd00051">
    <property type="entry name" value="EFh"/>
    <property type="match status" value="1"/>
</dbReference>
<feature type="compositionally biased region" description="Low complexity" evidence="12">
    <location>
        <begin position="124"/>
        <end position="140"/>
    </location>
</feature>
<evidence type="ECO:0000256" key="9">
    <source>
        <dbReference type="ARBA" id="ARBA00023065"/>
    </source>
</evidence>